<evidence type="ECO:0000256" key="1">
    <source>
        <dbReference type="ARBA" id="ARBA00004123"/>
    </source>
</evidence>
<comment type="similarity">
    <text evidence="2">Belongs to the TEC1 family.</text>
</comment>
<dbReference type="InterPro" id="IPR000818">
    <property type="entry name" value="TEA/ATTS_dom"/>
</dbReference>
<dbReference type="PANTHER" id="PTHR11834">
    <property type="entry name" value="TRANSCRIPTIONAL ENHANCER FACTOR TEF RELATED"/>
    <property type="match status" value="1"/>
</dbReference>
<evidence type="ECO:0000256" key="6">
    <source>
        <dbReference type="PROSITE-ProRule" id="PRU00505"/>
    </source>
</evidence>
<dbReference type="InterPro" id="IPR050937">
    <property type="entry name" value="TEC1_TEAD_TF"/>
</dbReference>
<evidence type="ECO:0000313" key="10">
    <source>
        <dbReference type="Proteomes" id="UP000707451"/>
    </source>
</evidence>
<keyword evidence="4" id="KW-0804">Transcription</keyword>
<accession>A0A9P7XQ38</accession>
<dbReference type="Proteomes" id="UP000707451">
    <property type="component" value="Unassembled WGS sequence"/>
</dbReference>
<evidence type="ECO:0000256" key="2">
    <source>
        <dbReference type="ARBA" id="ARBA00008421"/>
    </source>
</evidence>
<feature type="DNA-binding region" description="TEA" evidence="6">
    <location>
        <begin position="84"/>
        <end position="158"/>
    </location>
</feature>
<evidence type="ECO:0000259" key="8">
    <source>
        <dbReference type="PROSITE" id="PS51088"/>
    </source>
</evidence>
<evidence type="ECO:0000256" key="4">
    <source>
        <dbReference type="ARBA" id="ARBA00023163"/>
    </source>
</evidence>
<name>A0A9P7XQ38_9FUNG</name>
<reference evidence="9" key="1">
    <citation type="submission" date="2021-06" db="EMBL/GenBank/DDBJ databases">
        <title>Genome Sequence of Mortierella hyaline Strain SCG-10, a Cold-Adapted, Nitrate-Reducing Fungus Isolated from Soil in Minnesota, USA.</title>
        <authorList>
            <person name="Aldossari N."/>
        </authorList>
    </citation>
    <scope>NUCLEOTIDE SEQUENCE</scope>
    <source>
        <strain evidence="9">SCG-10</strain>
    </source>
</reference>
<dbReference type="GO" id="GO:0005634">
    <property type="term" value="C:nucleus"/>
    <property type="evidence" value="ECO:0007669"/>
    <property type="project" value="UniProtKB-SubCell"/>
</dbReference>
<keyword evidence="3" id="KW-0805">Transcription regulation</keyword>
<evidence type="ECO:0000256" key="7">
    <source>
        <dbReference type="SAM" id="MobiDB-lite"/>
    </source>
</evidence>
<evidence type="ECO:0000256" key="5">
    <source>
        <dbReference type="ARBA" id="ARBA00023242"/>
    </source>
</evidence>
<feature type="region of interest" description="Disordered" evidence="7">
    <location>
        <begin position="255"/>
        <end position="293"/>
    </location>
</feature>
<feature type="domain" description="TEA" evidence="8">
    <location>
        <begin position="84"/>
        <end position="158"/>
    </location>
</feature>
<feature type="compositionally biased region" description="Polar residues" evidence="7">
    <location>
        <begin position="55"/>
        <end position="72"/>
    </location>
</feature>
<dbReference type="PROSITE" id="PS51088">
    <property type="entry name" value="TEA_2"/>
    <property type="match status" value="1"/>
</dbReference>
<organism evidence="9 10">
    <name type="scientific">Linnemannia hyalina</name>
    <dbReference type="NCBI Taxonomy" id="64524"/>
    <lineage>
        <taxon>Eukaryota</taxon>
        <taxon>Fungi</taxon>
        <taxon>Fungi incertae sedis</taxon>
        <taxon>Mucoromycota</taxon>
        <taxon>Mortierellomycotina</taxon>
        <taxon>Mortierellomycetes</taxon>
        <taxon>Mortierellales</taxon>
        <taxon>Mortierellaceae</taxon>
        <taxon>Linnemannia</taxon>
    </lineage>
</organism>
<dbReference type="GO" id="GO:0000981">
    <property type="term" value="F:DNA-binding transcription factor activity, RNA polymerase II-specific"/>
    <property type="evidence" value="ECO:0007669"/>
    <property type="project" value="TreeGrafter"/>
</dbReference>
<dbReference type="InterPro" id="IPR038096">
    <property type="entry name" value="TEA/ATTS_sf"/>
</dbReference>
<dbReference type="GO" id="GO:0005667">
    <property type="term" value="C:transcription regulator complex"/>
    <property type="evidence" value="ECO:0007669"/>
    <property type="project" value="TreeGrafter"/>
</dbReference>
<gene>
    <name evidence="9" type="ORF">KI688_004028</name>
</gene>
<comment type="caution">
    <text evidence="9">The sequence shown here is derived from an EMBL/GenBank/DDBJ whole genome shotgun (WGS) entry which is preliminary data.</text>
</comment>
<dbReference type="Gene3D" id="2.70.50.80">
    <property type="match status" value="1"/>
</dbReference>
<dbReference type="OrthoDB" id="10006572at2759"/>
<protein>
    <recommendedName>
        <fullName evidence="8">TEA domain-containing protein</fullName>
    </recommendedName>
</protein>
<keyword evidence="10" id="KW-1185">Reference proteome</keyword>
<dbReference type="PRINTS" id="PR00065">
    <property type="entry name" value="TEADOMAIN"/>
</dbReference>
<feature type="region of interest" description="Disordered" evidence="7">
    <location>
        <begin position="172"/>
        <end position="240"/>
    </location>
</feature>
<feature type="region of interest" description="Disordered" evidence="7">
    <location>
        <begin position="321"/>
        <end position="340"/>
    </location>
</feature>
<evidence type="ECO:0000313" key="9">
    <source>
        <dbReference type="EMBL" id="KAG9063914.1"/>
    </source>
</evidence>
<dbReference type="AlphaFoldDB" id="A0A9P7XQ38"/>
<feature type="compositionally biased region" description="Polar residues" evidence="7">
    <location>
        <begin position="179"/>
        <end position="203"/>
    </location>
</feature>
<dbReference type="Pfam" id="PF01285">
    <property type="entry name" value="TEA"/>
    <property type="match status" value="1"/>
</dbReference>
<feature type="compositionally biased region" description="Polar residues" evidence="7">
    <location>
        <begin position="274"/>
        <end position="293"/>
    </location>
</feature>
<proteinExistence type="inferred from homology"/>
<keyword evidence="5" id="KW-0539">Nucleus</keyword>
<evidence type="ECO:0000256" key="3">
    <source>
        <dbReference type="ARBA" id="ARBA00023015"/>
    </source>
</evidence>
<comment type="subcellular location">
    <subcellularLocation>
        <location evidence="1">Nucleus</location>
    </subcellularLocation>
</comment>
<dbReference type="GO" id="GO:0000978">
    <property type="term" value="F:RNA polymerase II cis-regulatory region sequence-specific DNA binding"/>
    <property type="evidence" value="ECO:0007669"/>
    <property type="project" value="TreeGrafter"/>
</dbReference>
<sequence length="603" mass="66140">MLSHQVSPFEGSPTLNSRPGHHHQQQHGGAQYHPSSRQQQQMYHQQAHGGVLAKPQQQRPLSGGNINTANNNVKRRIPKEKAPKGDREEVWPPEVESAFMKALEVLPKLGRRKVLVNGKPCGRNELIADFIYQETGKVRDRKQVSSHIQVLKNTRKNDPEFMKLLLDVGDGDEDMGPESTINMGYLSSSQSPNATPQLQNDPLESTLFDSRGMQHHLSHDPSSPLSAHPHGQDGYGSYAESLNTSSSAYYRQQQFHGSSSGVMDPTASDHLYDDQTSVTTPDSAISLSSHHSVQDPTTFAMLDPLSKEPLHLSNTHTPDVRQRDLFRSPPPHPMPHHYSQHSQEPSYPLWPTVFRLFTQYLSAENKHHHFSSNDYNSPPTSGVQIHDLARLQDLNLNNFGTINIHHLPSEKFPHLLDLYQKVACEFLLFKISMNLDLELEGGTFENSCLFELNDPQRTVRCSTSIYSFGAKVLESTEIKQGNGGAVAMAGGGGIQKGGMGFQFVNQFFTAFLSGIRTLGTLDEVQVALGNLSIVQIYEEVDPVTVASGAAAAAGAAGVAGGGNSEENGGSPLLVMAFEFQQGGGSVVPYFVTEGLDMLDSLMC</sequence>
<dbReference type="SMART" id="SM00426">
    <property type="entry name" value="TEA"/>
    <property type="match status" value="1"/>
</dbReference>
<feature type="compositionally biased region" description="Low complexity" evidence="7">
    <location>
        <begin position="220"/>
        <end position="229"/>
    </location>
</feature>
<dbReference type="Gene3D" id="6.10.20.40">
    <property type="entry name" value="TEA/ATTS domain"/>
    <property type="match status" value="1"/>
</dbReference>
<feature type="compositionally biased region" description="Basic and acidic residues" evidence="7">
    <location>
        <begin position="79"/>
        <end position="90"/>
    </location>
</feature>
<dbReference type="EMBL" id="JAHRHY010000015">
    <property type="protein sequence ID" value="KAG9063914.1"/>
    <property type="molecule type" value="Genomic_DNA"/>
</dbReference>
<dbReference type="PANTHER" id="PTHR11834:SF0">
    <property type="entry name" value="PROTEIN SCALLOPED"/>
    <property type="match status" value="1"/>
</dbReference>
<feature type="region of interest" description="Disordered" evidence="7">
    <location>
        <begin position="1"/>
        <end position="90"/>
    </location>
</feature>